<accession>A0ABU0J231</accession>
<feature type="transmembrane region" description="Helical" evidence="6">
    <location>
        <begin position="428"/>
        <end position="453"/>
    </location>
</feature>
<feature type="transmembrane region" description="Helical" evidence="6">
    <location>
        <begin position="802"/>
        <end position="827"/>
    </location>
</feature>
<name>A0ABU0J231_9HYPH</name>
<dbReference type="InterPro" id="IPR038766">
    <property type="entry name" value="Membrane_comp_ABC_pdt"/>
</dbReference>
<evidence type="ECO:0000259" key="7">
    <source>
        <dbReference type="Pfam" id="PF02687"/>
    </source>
</evidence>
<feature type="transmembrane region" description="Helical" evidence="6">
    <location>
        <begin position="474"/>
        <end position="498"/>
    </location>
</feature>
<keyword evidence="4 6" id="KW-1133">Transmembrane helix</keyword>
<evidence type="ECO:0000256" key="6">
    <source>
        <dbReference type="SAM" id="Phobius"/>
    </source>
</evidence>
<dbReference type="PANTHER" id="PTHR30287:SF1">
    <property type="entry name" value="INNER MEMBRANE PROTEIN"/>
    <property type="match status" value="1"/>
</dbReference>
<keyword evidence="9" id="KW-1185">Reference proteome</keyword>
<feature type="transmembrane region" description="Helical" evidence="6">
    <location>
        <begin position="259"/>
        <end position="282"/>
    </location>
</feature>
<evidence type="ECO:0000256" key="5">
    <source>
        <dbReference type="ARBA" id="ARBA00023136"/>
    </source>
</evidence>
<evidence type="ECO:0000313" key="9">
    <source>
        <dbReference type="Proteomes" id="UP001242480"/>
    </source>
</evidence>
<dbReference type="Pfam" id="PF02687">
    <property type="entry name" value="FtsX"/>
    <property type="match status" value="2"/>
</dbReference>
<gene>
    <name evidence="8" type="ORF">QO011_000498</name>
</gene>
<keyword evidence="3 6" id="KW-0812">Transmembrane</keyword>
<dbReference type="RefSeq" id="WP_307267188.1">
    <property type="nucleotide sequence ID" value="NZ_JAUSVX010000001.1"/>
</dbReference>
<comment type="subcellular location">
    <subcellularLocation>
        <location evidence="1">Cell membrane</location>
        <topology evidence="1">Multi-pass membrane protein</topology>
    </subcellularLocation>
</comment>
<dbReference type="Proteomes" id="UP001242480">
    <property type="component" value="Unassembled WGS sequence"/>
</dbReference>
<proteinExistence type="predicted"/>
<feature type="domain" description="ABC3 transporter permease C-terminal" evidence="7">
    <location>
        <begin position="725"/>
        <end position="838"/>
    </location>
</feature>
<feature type="transmembrane region" description="Helical" evidence="6">
    <location>
        <begin position="724"/>
        <end position="744"/>
    </location>
</feature>
<evidence type="ECO:0000256" key="4">
    <source>
        <dbReference type="ARBA" id="ARBA00022989"/>
    </source>
</evidence>
<reference evidence="8 9" key="1">
    <citation type="submission" date="2023-07" db="EMBL/GenBank/DDBJ databases">
        <title>Genomic Encyclopedia of Type Strains, Phase IV (KMG-IV): sequencing the most valuable type-strain genomes for metagenomic binning, comparative biology and taxonomic classification.</title>
        <authorList>
            <person name="Goeker M."/>
        </authorList>
    </citation>
    <scope>NUCLEOTIDE SEQUENCE [LARGE SCALE GENOMIC DNA]</scope>
    <source>
        <strain evidence="8 9">DSM 19619</strain>
    </source>
</reference>
<dbReference type="EMBL" id="JAUSVX010000001">
    <property type="protein sequence ID" value="MDQ0467503.1"/>
    <property type="molecule type" value="Genomic_DNA"/>
</dbReference>
<keyword evidence="2" id="KW-1003">Cell membrane</keyword>
<feature type="transmembrane region" description="Helical" evidence="6">
    <location>
        <begin position="403"/>
        <end position="422"/>
    </location>
</feature>
<feature type="transmembrane region" description="Helical" evidence="6">
    <location>
        <begin position="319"/>
        <end position="345"/>
    </location>
</feature>
<comment type="caution">
    <text evidence="8">The sequence shown here is derived from an EMBL/GenBank/DDBJ whole genome shotgun (WGS) entry which is preliminary data.</text>
</comment>
<protein>
    <submittedName>
        <fullName evidence="8">ABC transport system permease protein</fullName>
    </submittedName>
</protein>
<feature type="domain" description="ABC3 transporter permease C-terminal" evidence="7">
    <location>
        <begin position="266"/>
        <end position="379"/>
    </location>
</feature>
<keyword evidence="5 6" id="KW-0472">Membrane</keyword>
<evidence type="ECO:0000256" key="2">
    <source>
        <dbReference type="ARBA" id="ARBA00022475"/>
    </source>
</evidence>
<feature type="transmembrane region" description="Helical" evidence="6">
    <location>
        <begin position="765"/>
        <end position="796"/>
    </location>
</feature>
<evidence type="ECO:0000256" key="3">
    <source>
        <dbReference type="ARBA" id="ARBA00022692"/>
    </source>
</evidence>
<feature type="transmembrane region" description="Helical" evidence="6">
    <location>
        <begin position="357"/>
        <end position="376"/>
    </location>
</feature>
<evidence type="ECO:0000313" key="8">
    <source>
        <dbReference type="EMBL" id="MDQ0467503.1"/>
    </source>
</evidence>
<feature type="transmembrane region" description="Helical" evidence="6">
    <location>
        <begin position="20"/>
        <end position="44"/>
    </location>
</feature>
<dbReference type="InterPro" id="IPR003838">
    <property type="entry name" value="ABC3_permease_C"/>
</dbReference>
<evidence type="ECO:0000256" key="1">
    <source>
        <dbReference type="ARBA" id="ARBA00004651"/>
    </source>
</evidence>
<dbReference type="PANTHER" id="PTHR30287">
    <property type="entry name" value="MEMBRANE COMPONENT OF PREDICTED ABC SUPERFAMILY METABOLITE UPTAKE TRANSPORTER"/>
    <property type="match status" value="1"/>
</dbReference>
<sequence>MRSSPLFLPLRYAVRELRAGARGFFVFLACLALGVMAIAGVGSVSRSLSDGLVREGRIINGGDAAFSLISREATPDERAVLAREGPLSTIATLRAMARTADGRTALVEIKAVDGAYPLTGAATLTGGAALQDALAGHGGELRAVGDLALFARLDLKPGDRLAVGGASLVLADTLASEPDKLAGGVGFGPRLMMSIDTLRATGLIQPGSLIRWHYRLDLPAGVAPKAVAARANAAAPGAGWEVRTRDDATPALERGIRRFTLFLTLVGLTALLVGGVGVANAVRAFVDDKRDTVATLKTLGAPGSTVVGIYLAQTMILALLGIAAGLVLGAALPFAAAWALGAVLPLPLHPALYPRELLLALAYGLATAFAFSLWPLGRMHDMPVAALFRAEVDPAERWPRRRYRVLVGLAALGLAALAVGFASDRTIALVYVGAALAAFLALRLVGAAVMALARRLPRPRSTALRLALVNIHRPGALTPSVVLSLGLGLCLLVALALIDGNIRQQLSAAIPERAPSFFFVDIPDAEAPRFDDFVHAHAPGASLNRVPMLRGRIVAAKGVPAEKLKPPADIAWMLNGDRGITFSASAPSGSQVTKGQWWPADYAGPPLVSVEESMARGLGLDIGDTIAVNVLGRRIEARIATVRKVEWENLGINFVLVFSPNTFAGAPVMHLATLSYINDVDVATEVALLKQVAAAFPSVTTVRVKEALTAVADMAAQLAIGIRAAATIALVASVLVLAGALAAGHRARLYDAVVLKVLGATRGRLLAAFLLEYGLLGLATAVFGVAAGTAAAALVITQMMDFSFVFLPGSAVAAAFGAMVVTILIGLAGTWRILGQKPAGHLREL</sequence>
<organism evidence="8 9">
    <name type="scientific">Labrys wisconsinensis</name>
    <dbReference type="NCBI Taxonomy" id="425677"/>
    <lineage>
        <taxon>Bacteria</taxon>
        <taxon>Pseudomonadati</taxon>
        <taxon>Pseudomonadota</taxon>
        <taxon>Alphaproteobacteria</taxon>
        <taxon>Hyphomicrobiales</taxon>
        <taxon>Xanthobacteraceae</taxon>
        <taxon>Labrys</taxon>
    </lineage>
</organism>